<dbReference type="Pfam" id="PF01184">
    <property type="entry name" value="Gpr1_Fun34_YaaH"/>
    <property type="match status" value="1"/>
</dbReference>
<accession>A0AAD7BP32</accession>
<dbReference type="PANTHER" id="PTHR31123">
    <property type="entry name" value="ACCUMULATION OF DYADS PROTEIN 2-RELATED"/>
    <property type="match status" value="1"/>
</dbReference>
<comment type="similarity">
    <text evidence="2">Belongs to the acetate uptake transporter (AceTr) (TC 2.A.96) family.</text>
</comment>
<dbReference type="PANTHER" id="PTHR31123:SF1">
    <property type="entry name" value="ACCUMULATION OF DYADS PROTEIN 2-RELATED"/>
    <property type="match status" value="1"/>
</dbReference>
<gene>
    <name evidence="7" type="ORF">FB45DRAFT_869255</name>
</gene>
<keyword evidence="4 6" id="KW-1133">Transmembrane helix</keyword>
<evidence type="ECO:0000313" key="8">
    <source>
        <dbReference type="Proteomes" id="UP001221142"/>
    </source>
</evidence>
<keyword evidence="5 6" id="KW-0472">Membrane</keyword>
<evidence type="ECO:0000256" key="6">
    <source>
        <dbReference type="SAM" id="Phobius"/>
    </source>
</evidence>
<dbReference type="Proteomes" id="UP001221142">
    <property type="component" value="Unassembled WGS sequence"/>
</dbReference>
<dbReference type="NCBIfam" id="NF038013">
    <property type="entry name" value="AceTr_1"/>
    <property type="match status" value="1"/>
</dbReference>
<feature type="transmembrane region" description="Helical" evidence="6">
    <location>
        <begin position="192"/>
        <end position="209"/>
    </location>
</feature>
<dbReference type="GO" id="GO:0015123">
    <property type="term" value="F:acetate transmembrane transporter activity"/>
    <property type="evidence" value="ECO:0007669"/>
    <property type="project" value="TreeGrafter"/>
</dbReference>
<evidence type="ECO:0000256" key="5">
    <source>
        <dbReference type="ARBA" id="ARBA00023136"/>
    </source>
</evidence>
<proteinExistence type="inferred from homology"/>
<evidence type="ECO:0000256" key="4">
    <source>
        <dbReference type="ARBA" id="ARBA00022989"/>
    </source>
</evidence>
<organism evidence="7 8">
    <name type="scientific">Roridomyces roridus</name>
    <dbReference type="NCBI Taxonomy" id="1738132"/>
    <lineage>
        <taxon>Eukaryota</taxon>
        <taxon>Fungi</taxon>
        <taxon>Dikarya</taxon>
        <taxon>Basidiomycota</taxon>
        <taxon>Agaricomycotina</taxon>
        <taxon>Agaricomycetes</taxon>
        <taxon>Agaricomycetidae</taxon>
        <taxon>Agaricales</taxon>
        <taxon>Marasmiineae</taxon>
        <taxon>Mycenaceae</taxon>
        <taxon>Roridomyces</taxon>
    </lineage>
</organism>
<sequence length="229" mass="24846">MSDKEQTSVEYREHYVPGRNATERGPMVPTTEGPAHPSGIANPVPMGLFAFAGTTFILSMVNVQTRAVTHSNIVLGMAMFAGGLTQFIAGMWQFPRGNVFGATVFSSYGSFWMSYGSIFIPFFGIADAYEDPQELANAIGIYLIVWLMLTLFFLLAVIRVNLAYSSLLGVFSMCYTTLIAAEFTGSVRLTKAGGVFGIAGALIAYYIGVSEMLEAEKTAIVRLPLGVWQ</sequence>
<dbReference type="InterPro" id="IPR051633">
    <property type="entry name" value="AceTr"/>
</dbReference>
<name>A0AAD7BP32_9AGAR</name>
<evidence type="ECO:0000313" key="7">
    <source>
        <dbReference type="EMBL" id="KAJ7626164.1"/>
    </source>
</evidence>
<keyword evidence="3 6" id="KW-0812">Transmembrane</keyword>
<comment type="subcellular location">
    <subcellularLocation>
        <location evidence="1">Membrane</location>
        <topology evidence="1">Multi-pass membrane protein</topology>
    </subcellularLocation>
</comment>
<comment type="caution">
    <text evidence="7">The sequence shown here is derived from an EMBL/GenBank/DDBJ whole genome shotgun (WGS) entry which is preliminary data.</text>
</comment>
<dbReference type="GO" id="GO:0005886">
    <property type="term" value="C:plasma membrane"/>
    <property type="evidence" value="ECO:0007669"/>
    <property type="project" value="TreeGrafter"/>
</dbReference>
<keyword evidence="8" id="KW-1185">Reference proteome</keyword>
<evidence type="ECO:0000256" key="2">
    <source>
        <dbReference type="ARBA" id="ARBA00005587"/>
    </source>
</evidence>
<feature type="transmembrane region" description="Helical" evidence="6">
    <location>
        <begin position="135"/>
        <end position="156"/>
    </location>
</feature>
<feature type="transmembrane region" description="Helical" evidence="6">
    <location>
        <begin position="44"/>
        <end position="61"/>
    </location>
</feature>
<evidence type="ECO:0000256" key="3">
    <source>
        <dbReference type="ARBA" id="ARBA00022692"/>
    </source>
</evidence>
<dbReference type="InterPro" id="IPR000791">
    <property type="entry name" value="Gpr1/Fun34/SatP-like"/>
</dbReference>
<feature type="transmembrane region" description="Helical" evidence="6">
    <location>
        <begin position="100"/>
        <end position="123"/>
    </location>
</feature>
<protein>
    <submittedName>
        <fullName evidence="7">GPR1/FUN34/yaaH family-domain-containing protein</fullName>
    </submittedName>
</protein>
<dbReference type="EMBL" id="JARKIF010000012">
    <property type="protein sequence ID" value="KAJ7626164.1"/>
    <property type="molecule type" value="Genomic_DNA"/>
</dbReference>
<feature type="transmembrane region" description="Helical" evidence="6">
    <location>
        <begin position="73"/>
        <end position="94"/>
    </location>
</feature>
<reference evidence="7" key="1">
    <citation type="submission" date="2023-03" db="EMBL/GenBank/DDBJ databases">
        <title>Massive genome expansion in bonnet fungi (Mycena s.s.) driven by repeated elements and novel gene families across ecological guilds.</title>
        <authorList>
            <consortium name="Lawrence Berkeley National Laboratory"/>
            <person name="Harder C.B."/>
            <person name="Miyauchi S."/>
            <person name="Viragh M."/>
            <person name="Kuo A."/>
            <person name="Thoen E."/>
            <person name="Andreopoulos B."/>
            <person name="Lu D."/>
            <person name="Skrede I."/>
            <person name="Drula E."/>
            <person name="Henrissat B."/>
            <person name="Morin E."/>
            <person name="Kohler A."/>
            <person name="Barry K."/>
            <person name="LaButti K."/>
            <person name="Morin E."/>
            <person name="Salamov A."/>
            <person name="Lipzen A."/>
            <person name="Mereny Z."/>
            <person name="Hegedus B."/>
            <person name="Baldrian P."/>
            <person name="Stursova M."/>
            <person name="Weitz H."/>
            <person name="Taylor A."/>
            <person name="Grigoriev I.V."/>
            <person name="Nagy L.G."/>
            <person name="Martin F."/>
            <person name="Kauserud H."/>
        </authorList>
    </citation>
    <scope>NUCLEOTIDE SEQUENCE</scope>
    <source>
        <strain evidence="7">9284</strain>
    </source>
</reference>
<dbReference type="AlphaFoldDB" id="A0AAD7BP32"/>
<evidence type="ECO:0000256" key="1">
    <source>
        <dbReference type="ARBA" id="ARBA00004141"/>
    </source>
</evidence>
<feature type="transmembrane region" description="Helical" evidence="6">
    <location>
        <begin position="162"/>
        <end position="180"/>
    </location>
</feature>